<dbReference type="InterPro" id="IPR013766">
    <property type="entry name" value="Thioredoxin_domain"/>
</dbReference>
<dbReference type="InterPro" id="IPR050553">
    <property type="entry name" value="Thioredoxin_ResA/DsbE_sf"/>
</dbReference>
<dbReference type="OrthoDB" id="252709at2"/>
<evidence type="ECO:0000313" key="8">
    <source>
        <dbReference type="Proteomes" id="UP000315700"/>
    </source>
</evidence>
<keyword evidence="5" id="KW-0732">Signal</keyword>
<dbReference type="PANTHER" id="PTHR42852:SF13">
    <property type="entry name" value="PROTEIN DIPZ"/>
    <property type="match status" value="1"/>
</dbReference>
<dbReference type="SUPFAM" id="SSF52833">
    <property type="entry name" value="Thioredoxin-like"/>
    <property type="match status" value="1"/>
</dbReference>
<dbReference type="AlphaFoldDB" id="A0A517SK47"/>
<dbReference type="EMBL" id="CP036271">
    <property type="protein sequence ID" value="QDT56490.1"/>
    <property type="molecule type" value="Genomic_DNA"/>
</dbReference>
<feature type="signal peptide" evidence="5">
    <location>
        <begin position="1"/>
        <end position="26"/>
    </location>
</feature>
<organism evidence="7 8">
    <name type="scientific">Caulifigura coniformis</name>
    <dbReference type="NCBI Taxonomy" id="2527983"/>
    <lineage>
        <taxon>Bacteria</taxon>
        <taxon>Pseudomonadati</taxon>
        <taxon>Planctomycetota</taxon>
        <taxon>Planctomycetia</taxon>
        <taxon>Planctomycetales</taxon>
        <taxon>Planctomycetaceae</taxon>
        <taxon>Caulifigura</taxon>
    </lineage>
</organism>
<dbReference type="GO" id="GO:0016491">
    <property type="term" value="F:oxidoreductase activity"/>
    <property type="evidence" value="ECO:0007669"/>
    <property type="project" value="InterPro"/>
</dbReference>
<dbReference type="Pfam" id="PF08534">
    <property type="entry name" value="Redoxin"/>
    <property type="match status" value="1"/>
</dbReference>
<dbReference type="CDD" id="cd02966">
    <property type="entry name" value="TlpA_like_family"/>
    <property type="match status" value="1"/>
</dbReference>
<dbReference type="RefSeq" id="WP_145033961.1">
    <property type="nucleotide sequence ID" value="NZ_CP036271.1"/>
</dbReference>
<comment type="subcellular location">
    <subcellularLocation>
        <location evidence="1">Cell envelope</location>
    </subcellularLocation>
</comment>
<dbReference type="GO" id="GO:0030313">
    <property type="term" value="C:cell envelope"/>
    <property type="evidence" value="ECO:0007669"/>
    <property type="project" value="UniProtKB-SubCell"/>
</dbReference>
<proteinExistence type="predicted"/>
<dbReference type="GO" id="GO:0017004">
    <property type="term" value="P:cytochrome complex assembly"/>
    <property type="evidence" value="ECO:0007669"/>
    <property type="project" value="UniProtKB-KW"/>
</dbReference>
<gene>
    <name evidence="7" type="primary">resA_6</name>
    <name evidence="7" type="ORF">Pan44_45440</name>
</gene>
<feature type="region of interest" description="Disordered" evidence="4">
    <location>
        <begin position="25"/>
        <end position="54"/>
    </location>
</feature>
<dbReference type="Proteomes" id="UP000315700">
    <property type="component" value="Chromosome"/>
</dbReference>
<feature type="domain" description="Thioredoxin" evidence="6">
    <location>
        <begin position="245"/>
        <end position="389"/>
    </location>
</feature>
<sequence length="402" mass="43888" precursor="true">MPRLWLSRRVAPIALVSLLSSSSAFAQDESKAPPAPTDQPAITAPADAPQVDPFQIPDGNDPQVLQKFLERLFQTPPANRSLSGRQEHLRKVEAAIAKVQQKELDEATALTSSDMRFQILQFLERSGDPAAAADRQRFIETLSKHKLPKVAERGTLYGLAVRVSGMGGLKADARQKLIDDVAAYIGAGEVSEERYSLATQTPELLAQLGDNELAAKALETFAKAFESRKDDRVSDLVNQLRATGRRYGLVGKPMKVEGKTVDGKPFNVESLKGKVVLVDFWATWCGPCLEELPHVQELYNGYNKKGFEVVGVSLDQEKDVLQAFLAEKKLPWVQLYSEAEGDGGWSNPIARYYGISAIPTAILIGKDGNVVSLNATGRELTALLEKLLGPPDAPKEEAPKSE</sequence>
<evidence type="ECO:0000256" key="5">
    <source>
        <dbReference type="SAM" id="SignalP"/>
    </source>
</evidence>
<protein>
    <submittedName>
        <fullName evidence="7">Thiol-disulfide oxidoreductase ResA</fullName>
    </submittedName>
</protein>
<name>A0A517SK47_9PLAN</name>
<dbReference type="InterPro" id="IPR013740">
    <property type="entry name" value="Redoxin"/>
</dbReference>
<evidence type="ECO:0000256" key="3">
    <source>
        <dbReference type="ARBA" id="ARBA00023284"/>
    </source>
</evidence>
<reference evidence="7 8" key="1">
    <citation type="submission" date="2019-02" db="EMBL/GenBank/DDBJ databases">
        <title>Deep-cultivation of Planctomycetes and their phenomic and genomic characterization uncovers novel biology.</title>
        <authorList>
            <person name="Wiegand S."/>
            <person name="Jogler M."/>
            <person name="Boedeker C."/>
            <person name="Pinto D."/>
            <person name="Vollmers J."/>
            <person name="Rivas-Marin E."/>
            <person name="Kohn T."/>
            <person name="Peeters S.H."/>
            <person name="Heuer A."/>
            <person name="Rast P."/>
            <person name="Oberbeckmann S."/>
            <person name="Bunk B."/>
            <person name="Jeske O."/>
            <person name="Meyerdierks A."/>
            <person name="Storesund J.E."/>
            <person name="Kallscheuer N."/>
            <person name="Luecker S."/>
            <person name="Lage O.M."/>
            <person name="Pohl T."/>
            <person name="Merkel B.J."/>
            <person name="Hornburger P."/>
            <person name="Mueller R.-W."/>
            <person name="Bruemmer F."/>
            <person name="Labrenz M."/>
            <person name="Spormann A.M."/>
            <person name="Op den Camp H."/>
            <person name="Overmann J."/>
            <person name="Amann R."/>
            <person name="Jetten M.S.M."/>
            <person name="Mascher T."/>
            <person name="Medema M.H."/>
            <person name="Devos D.P."/>
            <person name="Kaster A.-K."/>
            <person name="Ovreas L."/>
            <person name="Rohde M."/>
            <person name="Galperin M.Y."/>
            <person name="Jogler C."/>
        </authorList>
    </citation>
    <scope>NUCLEOTIDE SEQUENCE [LARGE SCALE GENOMIC DNA]</scope>
    <source>
        <strain evidence="7 8">Pan44</strain>
    </source>
</reference>
<dbReference type="KEGG" id="ccos:Pan44_45440"/>
<evidence type="ECO:0000256" key="1">
    <source>
        <dbReference type="ARBA" id="ARBA00004196"/>
    </source>
</evidence>
<dbReference type="PROSITE" id="PS51352">
    <property type="entry name" value="THIOREDOXIN_2"/>
    <property type="match status" value="1"/>
</dbReference>
<dbReference type="PROSITE" id="PS00194">
    <property type="entry name" value="THIOREDOXIN_1"/>
    <property type="match status" value="1"/>
</dbReference>
<dbReference type="Gene3D" id="3.40.30.10">
    <property type="entry name" value="Glutaredoxin"/>
    <property type="match status" value="1"/>
</dbReference>
<keyword evidence="3" id="KW-0676">Redox-active center</keyword>
<dbReference type="InterPro" id="IPR036249">
    <property type="entry name" value="Thioredoxin-like_sf"/>
</dbReference>
<evidence type="ECO:0000313" key="7">
    <source>
        <dbReference type="EMBL" id="QDT56490.1"/>
    </source>
</evidence>
<keyword evidence="8" id="KW-1185">Reference proteome</keyword>
<evidence type="ECO:0000259" key="6">
    <source>
        <dbReference type="PROSITE" id="PS51352"/>
    </source>
</evidence>
<feature type="chain" id="PRO_5022106820" evidence="5">
    <location>
        <begin position="27"/>
        <end position="402"/>
    </location>
</feature>
<dbReference type="InParanoid" id="A0A517SK47"/>
<evidence type="ECO:0000256" key="2">
    <source>
        <dbReference type="ARBA" id="ARBA00022748"/>
    </source>
</evidence>
<dbReference type="PANTHER" id="PTHR42852">
    <property type="entry name" value="THIOL:DISULFIDE INTERCHANGE PROTEIN DSBE"/>
    <property type="match status" value="1"/>
</dbReference>
<accession>A0A517SK47</accession>
<evidence type="ECO:0000256" key="4">
    <source>
        <dbReference type="SAM" id="MobiDB-lite"/>
    </source>
</evidence>
<dbReference type="InterPro" id="IPR017937">
    <property type="entry name" value="Thioredoxin_CS"/>
</dbReference>
<keyword evidence="2" id="KW-0201">Cytochrome c-type biogenesis</keyword>